<dbReference type="EMBL" id="JAQKAB010000001">
    <property type="protein sequence ID" value="MDA7025204.1"/>
    <property type="molecule type" value="Genomic_DNA"/>
</dbReference>
<accession>A0ABT4WYU8</accession>
<comment type="caution">
    <text evidence="1">The sequence shown here is derived from an EMBL/GenBank/DDBJ whole genome shotgun (WGS) entry which is preliminary data.</text>
</comment>
<gene>
    <name evidence="1" type="ORF">PJ311_01115</name>
</gene>
<proteinExistence type="predicted"/>
<dbReference type="RefSeq" id="WP_271339070.1">
    <property type="nucleotide sequence ID" value="NZ_JAQKAB010000001.1"/>
</dbReference>
<organism evidence="1 2">
    <name type="scientific">Bacillus changyiensis</name>
    <dbReference type="NCBI Taxonomy" id="3004103"/>
    <lineage>
        <taxon>Bacteria</taxon>
        <taxon>Bacillati</taxon>
        <taxon>Bacillota</taxon>
        <taxon>Bacilli</taxon>
        <taxon>Bacillales</taxon>
        <taxon>Bacillaceae</taxon>
        <taxon>Bacillus</taxon>
    </lineage>
</organism>
<protein>
    <submittedName>
        <fullName evidence="1">Uncharacterized protein</fullName>
    </submittedName>
</protein>
<name>A0ABT4WYU8_9BACI</name>
<sequence>MDKKSFIRRLLMVIAFMLALTSGEKSKYEEVIYKLGLPQEDSPAFKEYMRNQIGTNHAEDTTLTFQDHAYIMMRSDEGKVKYYKYTDEHLQRLYKEQFSHPYEKIDLYDIDWLEEGTIVRDQKKYHLPDIVVGDKSILKVKTTSGETKLKLPVPKNTKPSVGLAAVNKESMLIEIEDYSEFNGNDPRTYLLFIKQDLSTYQILKKNELNATIESGKLKDYLALFPKVTADGSYLKLFDKYIYEKQANKVTEIKKADDLSRDGKYVYLNGKKNPLRNGVQQIQAVDHYLKGDHQYVAQFRIDFKKIGDKADCTDAVESAEIDYFNENYVVIDIEYEGGFLSASGGRASAYIDLQQSKKQPTAYLTSEFLDNWD</sequence>
<reference evidence="1 2" key="1">
    <citation type="submission" date="2023-01" db="EMBL/GenBank/DDBJ databases">
        <title>Bacillus changyiensis sp. nov., isolated from a coastal deposit.</title>
        <authorList>
            <person name="Xiao G."/>
            <person name="Lai Q."/>
            <person name="Hu Z."/>
            <person name="Shao Z."/>
        </authorList>
    </citation>
    <scope>NUCLEOTIDE SEQUENCE [LARGE SCALE GENOMIC DNA]</scope>
    <source>
        <strain evidence="1 2">CLL-7-23</strain>
    </source>
</reference>
<evidence type="ECO:0000313" key="2">
    <source>
        <dbReference type="Proteomes" id="UP001211894"/>
    </source>
</evidence>
<dbReference type="Proteomes" id="UP001211894">
    <property type="component" value="Unassembled WGS sequence"/>
</dbReference>
<keyword evidence="2" id="KW-1185">Reference proteome</keyword>
<evidence type="ECO:0000313" key="1">
    <source>
        <dbReference type="EMBL" id="MDA7025204.1"/>
    </source>
</evidence>